<name>A0ABV8SB02_9BACL</name>
<organism evidence="1 2">
    <name type="scientific">Cohnella boryungensis</name>
    <dbReference type="NCBI Taxonomy" id="768479"/>
    <lineage>
        <taxon>Bacteria</taxon>
        <taxon>Bacillati</taxon>
        <taxon>Bacillota</taxon>
        <taxon>Bacilli</taxon>
        <taxon>Bacillales</taxon>
        <taxon>Paenibacillaceae</taxon>
        <taxon>Cohnella</taxon>
    </lineage>
</organism>
<sequence>MEIARLGEIIAYKNRMTDLILSDSDLCKALYYGENDFLDQPERSDSAALLYSKVFPYPFVPGTEASTGMFLTVSAEEFAKVHDVYNSGLLSVSLFAHRDSQATAYGCTRTDYGMDRVDRLLNQAKGSGLGELQFNAMNSLTVNEQYYGVRLQYKCVDFR</sequence>
<accession>A0ABV8SB02</accession>
<reference evidence="2" key="1">
    <citation type="journal article" date="2019" name="Int. J. Syst. Evol. Microbiol.">
        <title>The Global Catalogue of Microorganisms (GCM) 10K type strain sequencing project: providing services to taxonomists for standard genome sequencing and annotation.</title>
        <authorList>
            <consortium name="The Broad Institute Genomics Platform"/>
            <consortium name="The Broad Institute Genome Sequencing Center for Infectious Disease"/>
            <person name="Wu L."/>
            <person name="Ma J."/>
        </authorList>
    </citation>
    <scope>NUCLEOTIDE SEQUENCE [LARGE SCALE GENOMIC DNA]</scope>
    <source>
        <strain evidence="2">CGMCC 4.1641</strain>
    </source>
</reference>
<dbReference type="RefSeq" id="WP_204604738.1">
    <property type="nucleotide sequence ID" value="NZ_JBHSED010000018.1"/>
</dbReference>
<dbReference type="Proteomes" id="UP001595755">
    <property type="component" value="Unassembled WGS sequence"/>
</dbReference>
<keyword evidence="2" id="KW-1185">Reference proteome</keyword>
<dbReference type="EMBL" id="JBHSED010000018">
    <property type="protein sequence ID" value="MFC4304103.1"/>
    <property type="molecule type" value="Genomic_DNA"/>
</dbReference>
<proteinExistence type="predicted"/>
<evidence type="ECO:0000313" key="1">
    <source>
        <dbReference type="EMBL" id="MFC4304103.1"/>
    </source>
</evidence>
<comment type="caution">
    <text evidence="1">The sequence shown here is derived from an EMBL/GenBank/DDBJ whole genome shotgun (WGS) entry which is preliminary data.</text>
</comment>
<gene>
    <name evidence="1" type="ORF">ACFO1S_11750</name>
</gene>
<evidence type="ECO:0000313" key="2">
    <source>
        <dbReference type="Proteomes" id="UP001595755"/>
    </source>
</evidence>
<protein>
    <submittedName>
        <fullName evidence="1">Uncharacterized protein</fullName>
    </submittedName>
</protein>